<dbReference type="Gene3D" id="3.40.50.150">
    <property type="entry name" value="Vaccinia Virus protein VP39"/>
    <property type="match status" value="1"/>
</dbReference>
<dbReference type="InterPro" id="IPR029063">
    <property type="entry name" value="SAM-dependent_MTases_sf"/>
</dbReference>
<dbReference type="Proteomes" id="UP000033831">
    <property type="component" value="Unassembled WGS sequence"/>
</dbReference>
<dbReference type="GO" id="GO:0032259">
    <property type="term" value="P:methylation"/>
    <property type="evidence" value="ECO:0007669"/>
    <property type="project" value="UniProtKB-KW"/>
</dbReference>
<keyword evidence="1" id="KW-0489">Methyltransferase</keyword>
<evidence type="ECO:0000256" key="2">
    <source>
        <dbReference type="ARBA" id="ARBA00022679"/>
    </source>
</evidence>
<evidence type="ECO:0000313" key="5">
    <source>
        <dbReference type="EMBL" id="KKT23906.1"/>
    </source>
</evidence>
<dbReference type="InterPro" id="IPR001091">
    <property type="entry name" value="RM_Methyltransferase"/>
</dbReference>
<evidence type="ECO:0000256" key="1">
    <source>
        <dbReference type="ARBA" id="ARBA00022603"/>
    </source>
</evidence>
<gene>
    <name evidence="5" type="ORF">UW07_C0020G0006</name>
</gene>
<organism evidence="5 6">
    <name type="scientific">Candidatus Nomurabacteria bacterium GW2011_GWF2_43_8</name>
    <dbReference type="NCBI Taxonomy" id="1618779"/>
    <lineage>
        <taxon>Bacteria</taxon>
        <taxon>Candidatus Nomuraibacteriota</taxon>
    </lineage>
</organism>
<keyword evidence="2" id="KW-0808">Transferase</keyword>
<proteinExistence type="inferred from homology"/>
<name>A0A0G1FN92_9BACT</name>
<dbReference type="EC" id="2.1.1.-" evidence="3"/>
<evidence type="ECO:0000259" key="4">
    <source>
        <dbReference type="Pfam" id="PF01555"/>
    </source>
</evidence>
<dbReference type="SUPFAM" id="SSF53335">
    <property type="entry name" value="S-adenosyl-L-methionine-dependent methyltransferases"/>
    <property type="match status" value="1"/>
</dbReference>
<dbReference type="PRINTS" id="PR00508">
    <property type="entry name" value="S21N4MTFRASE"/>
</dbReference>
<dbReference type="EMBL" id="LCGX01000020">
    <property type="protein sequence ID" value="KKT23906.1"/>
    <property type="molecule type" value="Genomic_DNA"/>
</dbReference>
<evidence type="ECO:0000313" key="6">
    <source>
        <dbReference type="Proteomes" id="UP000033831"/>
    </source>
</evidence>
<comment type="similarity">
    <text evidence="3">Belongs to the N(4)/N(6)-methyltransferase family.</text>
</comment>
<accession>A0A0G1FN92</accession>
<comment type="caution">
    <text evidence="5">The sequence shown here is derived from an EMBL/GenBank/DDBJ whole genome shotgun (WGS) entry which is preliminary data.</text>
</comment>
<protein>
    <recommendedName>
        <fullName evidence="3">Methyltransferase</fullName>
        <ecNumber evidence="3">2.1.1.-</ecNumber>
    </recommendedName>
</protein>
<reference evidence="5 6" key="1">
    <citation type="journal article" date="2015" name="Nature">
        <title>rRNA introns, odd ribosomes, and small enigmatic genomes across a large radiation of phyla.</title>
        <authorList>
            <person name="Brown C.T."/>
            <person name="Hug L.A."/>
            <person name="Thomas B.C."/>
            <person name="Sharon I."/>
            <person name="Castelle C.J."/>
            <person name="Singh A."/>
            <person name="Wilkins M.J."/>
            <person name="Williams K.H."/>
            <person name="Banfield J.F."/>
        </authorList>
    </citation>
    <scope>NUCLEOTIDE SEQUENCE [LARGE SCALE GENOMIC DNA]</scope>
</reference>
<dbReference type="GO" id="GO:0008170">
    <property type="term" value="F:N-methyltransferase activity"/>
    <property type="evidence" value="ECO:0007669"/>
    <property type="project" value="InterPro"/>
</dbReference>
<sequence length="279" mass="32975">MKHVSLEKKNGYEEVLPITNSGKELTWITTPDTFIQRYGEGEVVLQREKGKIVVYRKFREQQIITTHWLDSRYNSTSHGTLLLEKITGRKDFSYPKSLYAVMDTLKLMTSDDDIILDFHAGSGTTGHATLELNKEDGGNRKFILVEQLDEHIKICVERNQKILKNEKINDSFIYFELAKWNEQAKEEINDAKDLKTLEKMFDSFYEKYFLNYNVKVKDFKEKVLKEENFKKLTLNDQKKMFLVMLDLNQMYVQESEIADKQFGINKEDQKLTKEFYQNK</sequence>
<evidence type="ECO:0000256" key="3">
    <source>
        <dbReference type="RuleBase" id="RU362026"/>
    </source>
</evidence>
<feature type="domain" description="DNA methylase N-4/N-6" evidence="4">
    <location>
        <begin position="54"/>
        <end position="155"/>
    </location>
</feature>
<dbReference type="Pfam" id="PF01555">
    <property type="entry name" value="N6_N4_Mtase"/>
    <property type="match status" value="1"/>
</dbReference>
<dbReference type="GO" id="GO:0003677">
    <property type="term" value="F:DNA binding"/>
    <property type="evidence" value="ECO:0007669"/>
    <property type="project" value="InterPro"/>
</dbReference>
<dbReference type="InterPro" id="IPR002941">
    <property type="entry name" value="DNA_methylase_N4/N6"/>
</dbReference>
<dbReference type="AlphaFoldDB" id="A0A0G1FN92"/>
<dbReference type="PATRIC" id="fig|1618779.3.peg.414"/>